<dbReference type="EnsemblMetazoa" id="XM_030990843">
    <property type="protein sequence ID" value="XP_030846703"/>
    <property type="gene ID" value="LOC105442235"/>
</dbReference>
<evidence type="ECO:0000256" key="8">
    <source>
        <dbReference type="ARBA" id="ARBA00023288"/>
    </source>
</evidence>
<keyword evidence="4" id="KW-0732">Signal</keyword>
<dbReference type="GO" id="GO:0098552">
    <property type="term" value="C:side of membrane"/>
    <property type="evidence" value="ECO:0007669"/>
    <property type="project" value="UniProtKB-KW"/>
</dbReference>
<dbReference type="GO" id="GO:0005886">
    <property type="term" value="C:plasma membrane"/>
    <property type="evidence" value="ECO:0007669"/>
    <property type="project" value="UniProtKB-SubCell"/>
</dbReference>
<dbReference type="GeneID" id="105442235"/>
<evidence type="ECO:0000313" key="11">
    <source>
        <dbReference type="Proteomes" id="UP000007110"/>
    </source>
</evidence>
<comment type="subcellular location">
    <subcellularLocation>
        <location evidence="1">Cell membrane</location>
        <topology evidence="1">Lipid-anchor</topology>
        <topology evidence="1">GPI-anchor</topology>
    </subcellularLocation>
</comment>
<feature type="transmembrane region" description="Helical" evidence="9">
    <location>
        <begin position="12"/>
        <end position="32"/>
    </location>
</feature>
<dbReference type="SUPFAM" id="SSF57302">
    <property type="entry name" value="Snake toxin-like"/>
    <property type="match status" value="1"/>
</dbReference>
<evidence type="ECO:0000256" key="3">
    <source>
        <dbReference type="ARBA" id="ARBA00022622"/>
    </source>
</evidence>
<dbReference type="InterPro" id="IPR045860">
    <property type="entry name" value="Snake_toxin-like_sf"/>
</dbReference>
<reference evidence="11" key="1">
    <citation type="submission" date="2015-02" db="EMBL/GenBank/DDBJ databases">
        <title>Genome sequencing for Strongylocentrotus purpuratus.</title>
        <authorList>
            <person name="Murali S."/>
            <person name="Liu Y."/>
            <person name="Vee V."/>
            <person name="English A."/>
            <person name="Wang M."/>
            <person name="Skinner E."/>
            <person name="Han Y."/>
            <person name="Muzny D.M."/>
            <person name="Worley K.C."/>
            <person name="Gibbs R.A."/>
        </authorList>
    </citation>
    <scope>NUCLEOTIDE SEQUENCE</scope>
</reference>
<dbReference type="EnsemblMetazoa" id="XM_030990842">
    <property type="protein sequence ID" value="XP_030846702"/>
    <property type="gene ID" value="LOC105442235"/>
</dbReference>
<evidence type="ECO:0000313" key="10">
    <source>
        <dbReference type="EnsemblMetazoa" id="XP_030846702"/>
    </source>
</evidence>
<sequence length="187" mass="20535">MLPPTLLACAAGHIHWLSLVIFFLGIISLHGLPTDPPLIFSYDDTTPFPDAIKCFTCDSRKTNQECNDKAYDGFCPQGTKYCYTEHHLNSLSGDSVLVHKLCATNGECTPNSVGCSDFTPQQFDTKKCISCCEGSKCNEAVPTNSSTAIFTTITPYSHGTLLQSSRLFTSLCLVLSTMLVRGWLWCM</sequence>
<evidence type="ECO:0008006" key="12">
    <source>
        <dbReference type="Google" id="ProtNLM"/>
    </source>
</evidence>
<dbReference type="RefSeq" id="XP_030846702.1">
    <property type="nucleotide sequence ID" value="XM_030990842.1"/>
</dbReference>
<dbReference type="KEGG" id="spu:105442235"/>
<reference evidence="10" key="2">
    <citation type="submission" date="2021-01" db="UniProtKB">
        <authorList>
            <consortium name="EnsemblMetazoa"/>
        </authorList>
    </citation>
    <scope>IDENTIFICATION</scope>
</reference>
<keyword evidence="9" id="KW-1133">Transmembrane helix</keyword>
<name>A0A7M7T1C7_STRPU</name>
<evidence type="ECO:0000256" key="5">
    <source>
        <dbReference type="ARBA" id="ARBA00023136"/>
    </source>
</evidence>
<evidence type="ECO:0000256" key="2">
    <source>
        <dbReference type="ARBA" id="ARBA00022475"/>
    </source>
</evidence>
<dbReference type="GO" id="GO:0030548">
    <property type="term" value="F:acetylcholine receptor regulator activity"/>
    <property type="evidence" value="ECO:0000318"/>
    <property type="project" value="GO_Central"/>
</dbReference>
<dbReference type="AlphaFoldDB" id="A0A7M7T1C7"/>
<keyword evidence="9" id="KW-0812">Transmembrane</keyword>
<dbReference type="Proteomes" id="UP000007110">
    <property type="component" value="Unassembled WGS sequence"/>
</dbReference>
<dbReference type="PANTHER" id="PTHR31171:SF3">
    <property type="entry name" value="LY6_PLAUR DOMAIN-CONTAINING PROTEIN 6B"/>
    <property type="match status" value="1"/>
</dbReference>
<dbReference type="OMA" id="QHIMNAT"/>
<dbReference type="FunCoup" id="A0A7M7T1C7">
    <property type="interactions" value="290"/>
</dbReference>
<dbReference type="RefSeq" id="XP_030846703.1">
    <property type="nucleotide sequence ID" value="XM_030990843.1"/>
</dbReference>
<dbReference type="CDD" id="cd23567">
    <property type="entry name" value="TFP_LU_ECD_LYPD6_like"/>
    <property type="match status" value="1"/>
</dbReference>
<keyword evidence="5 9" id="KW-0472">Membrane</keyword>
<dbReference type="Gene3D" id="2.10.60.10">
    <property type="entry name" value="CD59"/>
    <property type="match status" value="1"/>
</dbReference>
<organism evidence="10 11">
    <name type="scientific">Strongylocentrotus purpuratus</name>
    <name type="common">Purple sea urchin</name>
    <dbReference type="NCBI Taxonomy" id="7668"/>
    <lineage>
        <taxon>Eukaryota</taxon>
        <taxon>Metazoa</taxon>
        <taxon>Echinodermata</taxon>
        <taxon>Eleutherozoa</taxon>
        <taxon>Echinozoa</taxon>
        <taxon>Echinoidea</taxon>
        <taxon>Euechinoidea</taxon>
        <taxon>Echinacea</taxon>
        <taxon>Camarodonta</taxon>
        <taxon>Echinidea</taxon>
        <taxon>Strongylocentrotidae</taxon>
        <taxon>Strongylocentrotus</taxon>
    </lineage>
</organism>
<keyword evidence="3" id="KW-0336">GPI-anchor</keyword>
<dbReference type="PANTHER" id="PTHR31171">
    <property type="entry name" value="LY6/PLAUR DOMAIN-CONTAINING PROTEIN 6"/>
    <property type="match status" value="1"/>
</dbReference>
<evidence type="ECO:0000256" key="7">
    <source>
        <dbReference type="ARBA" id="ARBA00023180"/>
    </source>
</evidence>
<proteinExistence type="predicted"/>
<protein>
    <recommendedName>
        <fullName evidence="12">Ly6/PLAUR domain-containing protein 6</fullName>
    </recommendedName>
</protein>
<keyword evidence="7" id="KW-0325">Glycoprotein</keyword>
<dbReference type="InterPro" id="IPR039457">
    <property type="entry name" value="LYPD6-like"/>
</dbReference>
<keyword evidence="2" id="KW-1003">Cell membrane</keyword>
<keyword evidence="11" id="KW-1185">Reference proteome</keyword>
<accession>A0A7M7T1C7</accession>
<evidence type="ECO:0000256" key="1">
    <source>
        <dbReference type="ARBA" id="ARBA00004609"/>
    </source>
</evidence>
<evidence type="ECO:0000256" key="6">
    <source>
        <dbReference type="ARBA" id="ARBA00023157"/>
    </source>
</evidence>
<dbReference type="Pfam" id="PF16975">
    <property type="entry name" value="UPAR_LY6_2"/>
    <property type="match status" value="1"/>
</dbReference>
<evidence type="ECO:0000256" key="4">
    <source>
        <dbReference type="ARBA" id="ARBA00022729"/>
    </source>
</evidence>
<keyword evidence="6" id="KW-1015">Disulfide bond</keyword>
<evidence type="ECO:0000256" key="9">
    <source>
        <dbReference type="SAM" id="Phobius"/>
    </source>
</evidence>
<keyword evidence="8" id="KW-0449">Lipoprotein</keyword>
<dbReference type="InParanoid" id="A0A7M7T1C7"/>
<dbReference type="OrthoDB" id="6149028at2759"/>